<dbReference type="Pfam" id="PF04991">
    <property type="entry name" value="LicD"/>
    <property type="match status" value="1"/>
</dbReference>
<dbReference type="PANTHER" id="PTHR43404">
    <property type="entry name" value="LIPOPOLYSACCHARIDE CHOLINEPHOSPHOTRANSFERASE LICD"/>
    <property type="match status" value="1"/>
</dbReference>
<evidence type="ECO:0000313" key="2">
    <source>
        <dbReference type="EMBL" id="CAJ1389237.1"/>
    </source>
</evidence>
<dbReference type="AlphaFoldDB" id="A0AA36MZK3"/>
<accession>A0AA36MZK3</accession>
<dbReference type="InterPro" id="IPR007074">
    <property type="entry name" value="LicD/FKTN/FKRP_NTP_transf"/>
</dbReference>
<gene>
    <name evidence="2" type="ORF">EVOR1521_LOCUS14901</name>
</gene>
<dbReference type="GO" id="GO:0009100">
    <property type="term" value="P:glycoprotein metabolic process"/>
    <property type="evidence" value="ECO:0007669"/>
    <property type="project" value="UniProtKB-ARBA"/>
</dbReference>
<proteinExistence type="predicted"/>
<feature type="non-terminal residue" evidence="2">
    <location>
        <position position="1"/>
    </location>
</feature>
<name>A0AA36MZK3_9DINO</name>
<dbReference type="Proteomes" id="UP001178507">
    <property type="component" value="Unassembled WGS sequence"/>
</dbReference>
<evidence type="ECO:0000259" key="1">
    <source>
        <dbReference type="Pfam" id="PF04991"/>
    </source>
</evidence>
<dbReference type="EMBL" id="CAUJNA010001835">
    <property type="protein sequence ID" value="CAJ1389237.1"/>
    <property type="molecule type" value="Genomic_DNA"/>
</dbReference>
<dbReference type="InterPro" id="IPR052942">
    <property type="entry name" value="LPS_cholinephosphotransferase"/>
</dbReference>
<reference evidence="2" key="1">
    <citation type="submission" date="2023-08" db="EMBL/GenBank/DDBJ databases">
        <authorList>
            <person name="Chen Y."/>
            <person name="Shah S."/>
            <person name="Dougan E. K."/>
            <person name="Thang M."/>
            <person name="Chan C."/>
        </authorList>
    </citation>
    <scope>NUCLEOTIDE SEQUENCE</scope>
</reference>
<sequence length="717" mass="79076">MRWAGLLPAALAAPLRTWQDAETDLPLMTKGLRMDLCEAFGGDVLGIIKEILLTGAGLEGFAETWLPRISELPGDSEVEEACALPCAAVYLFMHVAKCDPRVPGDGSGLAASFHCSEGSSDPVLTLVDQTWLLYSVIFLDWTALTASRGRIVFNLLAMVQESWQFKELPDDCSEMQKSFLEALQHSTADSAITAAAEYLAGNPEEGSCGLLASAVAWMALGEESAPAQPMNSCASLMFAQEKLKALWILNELSEAQRVGSILFGLAVPVFPALERTSMACSARMTVGGFKTEDWQTTEAEAEEEEVERAALQEIEQGQLPLPFAPDFDAADRARHLQVLAAFHDLCRELGIPYLIIRGPILGLARHHGTLPWENDGDVCVPKSHEEDFLTLLLLLHGNTPQACLARERCRAVAAAAEQLRGSFQLYFTVDAKRAQKKLLFFDTEDTATVLSNTREVSDPIMDVYLCNWPEADKEDFIMDGEEVPAALVFPLRRWFLDGLSVWSMRNIHGLLDTRYGRTWQSNCRSPNWRSAQKRTSSRPWPKKLPCSALDVFFPRVELEVEAPQVPQLRAGLAAWACDLWSSLDEESRPTAELCALEPEGSQEAEALVSAGRVNHYLLGLELIWPDLYCEAMVLLWPAPQPVRHSDTTVILSLSSPGNPAVPEAALEVESFTCFRLPVRAWDTPLWDVEKRHLAPRAARRAAAALRRALAPTAPRGS</sequence>
<organism evidence="2 3">
    <name type="scientific">Effrenium voratum</name>
    <dbReference type="NCBI Taxonomy" id="2562239"/>
    <lineage>
        <taxon>Eukaryota</taxon>
        <taxon>Sar</taxon>
        <taxon>Alveolata</taxon>
        <taxon>Dinophyceae</taxon>
        <taxon>Suessiales</taxon>
        <taxon>Symbiodiniaceae</taxon>
        <taxon>Effrenium</taxon>
    </lineage>
</organism>
<keyword evidence="3" id="KW-1185">Reference proteome</keyword>
<dbReference type="PANTHER" id="PTHR43404:SF2">
    <property type="entry name" value="LIPOPOLYSACCHARIDE CHOLINEPHOSPHOTRANSFERASE LICD"/>
    <property type="match status" value="1"/>
</dbReference>
<feature type="domain" description="LicD/FKTN/FKRP nucleotidyltransferase" evidence="1">
    <location>
        <begin position="346"/>
        <end position="389"/>
    </location>
</feature>
<comment type="caution">
    <text evidence="2">The sequence shown here is derived from an EMBL/GenBank/DDBJ whole genome shotgun (WGS) entry which is preliminary data.</text>
</comment>
<evidence type="ECO:0000313" key="3">
    <source>
        <dbReference type="Proteomes" id="UP001178507"/>
    </source>
</evidence>
<protein>
    <recommendedName>
        <fullName evidence="1">LicD/FKTN/FKRP nucleotidyltransferase domain-containing protein</fullName>
    </recommendedName>
</protein>